<evidence type="ECO:0000256" key="1">
    <source>
        <dbReference type="ARBA" id="ARBA00022737"/>
    </source>
</evidence>
<name>V9L900_CALMI</name>
<dbReference type="Gene3D" id="1.25.40.10">
    <property type="entry name" value="Tetratricopeptide repeat domain"/>
    <property type="match status" value="1"/>
</dbReference>
<sequence length="108" mass="11913">MELRPEPREKSSVFEESLMRRISGSSGAHTLSKAAFIEKVRESNAACQRGDFAAGVQLYTEAITADPQNCILYSNRSAVLVRLQDYQAALEDALTACHLNPKWAKIIG</sequence>
<evidence type="ECO:0000313" key="3">
    <source>
        <dbReference type="EMBL" id="AFP08757.1"/>
    </source>
</evidence>
<evidence type="ECO:0000256" key="2">
    <source>
        <dbReference type="ARBA" id="ARBA00022803"/>
    </source>
</evidence>
<dbReference type="PANTHER" id="PTHR22904">
    <property type="entry name" value="TPR REPEAT CONTAINING PROTEIN"/>
    <property type="match status" value="1"/>
</dbReference>
<dbReference type="InterPro" id="IPR011990">
    <property type="entry name" value="TPR-like_helical_dom_sf"/>
</dbReference>
<dbReference type="AlphaFoldDB" id="V9L900"/>
<organism evidence="3">
    <name type="scientific">Callorhinchus milii</name>
    <name type="common">Ghost shark</name>
    <dbReference type="NCBI Taxonomy" id="7868"/>
    <lineage>
        <taxon>Eukaryota</taxon>
        <taxon>Metazoa</taxon>
        <taxon>Chordata</taxon>
        <taxon>Craniata</taxon>
        <taxon>Vertebrata</taxon>
        <taxon>Chondrichthyes</taxon>
        <taxon>Holocephali</taxon>
        <taxon>Chimaeriformes</taxon>
        <taxon>Callorhinchidae</taxon>
        <taxon>Callorhinchus</taxon>
    </lineage>
</organism>
<reference evidence="3" key="1">
    <citation type="journal article" date="2014" name="Nature">
        <title>Elephant shark genome provides unique insights into gnathostome evolution.</title>
        <authorList>
            <consortium name="International Elephant Shark Genome Sequencing Consortium"/>
            <person name="Venkatesh B."/>
            <person name="Lee A.P."/>
            <person name="Ravi V."/>
            <person name="Maurya A.K."/>
            <person name="Lian M.M."/>
            <person name="Swann J.B."/>
            <person name="Ohta Y."/>
            <person name="Flajnik M.F."/>
            <person name="Sutoh Y."/>
            <person name="Kasahara M."/>
            <person name="Hoon S."/>
            <person name="Gangu V."/>
            <person name="Roy S.W."/>
            <person name="Irimia M."/>
            <person name="Korzh V."/>
            <person name="Kondrychyn I."/>
            <person name="Lim Z.W."/>
            <person name="Tay B.H."/>
            <person name="Tohari S."/>
            <person name="Kong K.W."/>
            <person name="Ho S."/>
            <person name="Lorente-Galdos B."/>
            <person name="Quilez J."/>
            <person name="Marques-Bonet T."/>
            <person name="Raney B.J."/>
            <person name="Ingham P.W."/>
            <person name="Tay A."/>
            <person name="Hillier L.W."/>
            <person name="Minx P."/>
            <person name="Boehm T."/>
            <person name="Wilson R.K."/>
            <person name="Brenner S."/>
            <person name="Warren W.C."/>
        </authorList>
    </citation>
    <scope>NUCLEOTIDE SEQUENCE</scope>
    <source>
        <tissue evidence="3">Ovary</tissue>
    </source>
</reference>
<protein>
    <submittedName>
        <fullName evidence="3">Tetratricopeptide repeat protein 28</fullName>
    </submittedName>
</protein>
<proteinExistence type="evidence at transcript level"/>
<dbReference type="GO" id="GO:0051879">
    <property type="term" value="F:Hsp90 protein binding"/>
    <property type="evidence" value="ECO:0007669"/>
    <property type="project" value="TreeGrafter"/>
</dbReference>
<dbReference type="SUPFAM" id="SSF48452">
    <property type="entry name" value="TPR-like"/>
    <property type="match status" value="1"/>
</dbReference>
<accession>V9L900</accession>
<keyword evidence="2" id="KW-0802">TPR repeat</keyword>
<keyword evidence="1" id="KW-0677">Repeat</keyword>
<dbReference type="PANTHER" id="PTHR22904:SF523">
    <property type="entry name" value="STRESS-INDUCED-PHOSPHOPROTEIN 1"/>
    <property type="match status" value="1"/>
</dbReference>
<dbReference type="EMBL" id="JW876240">
    <property type="protein sequence ID" value="AFP08757.1"/>
    <property type="molecule type" value="mRNA"/>
</dbReference>